<dbReference type="InterPro" id="IPR046469">
    <property type="entry name" value="SAM_HAT_N"/>
</dbReference>
<dbReference type="Gene3D" id="2.40.30.90">
    <property type="entry name" value="Bacterial fluorinating enzyme like"/>
    <property type="match status" value="1"/>
</dbReference>
<dbReference type="Pfam" id="PF01887">
    <property type="entry name" value="SAM_HAT_N"/>
    <property type="match status" value="1"/>
</dbReference>
<dbReference type="AlphaFoldDB" id="A0A223RRY9"/>
<protein>
    <recommendedName>
        <fullName evidence="7">SAM-dependent chlorinase/fluorinase</fullName>
    </recommendedName>
</protein>
<organism evidence="5 6">
    <name type="scientific">Actinopolyspora erythraea</name>
    <dbReference type="NCBI Taxonomy" id="414996"/>
    <lineage>
        <taxon>Bacteria</taxon>
        <taxon>Bacillati</taxon>
        <taxon>Actinomycetota</taxon>
        <taxon>Actinomycetes</taxon>
        <taxon>Actinopolysporales</taxon>
        <taxon>Actinopolysporaceae</taxon>
        <taxon>Actinopolyspora</taxon>
    </lineage>
</organism>
<dbReference type="PANTHER" id="PTHR35092">
    <property type="entry name" value="CHLORINASE MJ1651"/>
    <property type="match status" value="1"/>
</dbReference>
<accession>A0A223RRY9</accession>
<dbReference type="RefSeq" id="WP_043572929.1">
    <property type="nucleotide sequence ID" value="NZ_CP022752.1"/>
</dbReference>
<gene>
    <name evidence="5" type="ORF">CDG81_10300</name>
</gene>
<dbReference type="InterPro" id="IPR023228">
    <property type="entry name" value="SAM_OH_AdoTrfase_N_sf"/>
</dbReference>
<proteinExistence type="inferred from homology"/>
<dbReference type="OrthoDB" id="9792195at2"/>
<dbReference type="InterPro" id="IPR002747">
    <property type="entry name" value="SAM_OH_AdoTrfase"/>
</dbReference>
<dbReference type="Proteomes" id="UP000215043">
    <property type="component" value="Chromosome"/>
</dbReference>
<reference evidence="5 6" key="1">
    <citation type="submission" date="2017-08" db="EMBL/GenBank/DDBJ databases">
        <title>The complete genome sequence of moderately halophilic actinomycete Actinopolyspora erythraea YIM 90600, the producer of novel erythromycin, novel actinopolysporins A-C and tubercidin.</title>
        <authorList>
            <person name="Yin M."/>
            <person name="Tang S."/>
        </authorList>
    </citation>
    <scope>NUCLEOTIDE SEQUENCE [LARGE SCALE GENOMIC DNA]</scope>
    <source>
        <strain evidence="5 6">YIM 90600</strain>
    </source>
</reference>
<evidence type="ECO:0000256" key="2">
    <source>
        <dbReference type="ARBA" id="ARBA00024035"/>
    </source>
</evidence>
<dbReference type="InterPro" id="IPR046470">
    <property type="entry name" value="SAM_HAT_C"/>
</dbReference>
<feature type="domain" description="S-adenosyl-l-methionine hydroxide adenosyltransferase C-terminal" evidence="4">
    <location>
        <begin position="183"/>
        <end position="266"/>
    </location>
</feature>
<comment type="similarity">
    <text evidence="2">Belongs to the SAM hydrolase / SAM-dependent halogenase family.</text>
</comment>
<dbReference type="SUPFAM" id="SSF102522">
    <property type="entry name" value="Bacterial fluorinating enzyme, N-terminal domain"/>
    <property type="match status" value="1"/>
</dbReference>
<evidence type="ECO:0000259" key="4">
    <source>
        <dbReference type="Pfam" id="PF20257"/>
    </source>
</evidence>
<dbReference type="EMBL" id="CP022752">
    <property type="protein sequence ID" value="ASU78604.1"/>
    <property type="molecule type" value="Genomic_DNA"/>
</dbReference>
<evidence type="ECO:0000259" key="3">
    <source>
        <dbReference type="Pfam" id="PF01887"/>
    </source>
</evidence>
<evidence type="ECO:0000313" key="6">
    <source>
        <dbReference type="Proteomes" id="UP000215043"/>
    </source>
</evidence>
<dbReference type="SUPFAM" id="SSF101852">
    <property type="entry name" value="Bacterial fluorinating enzyme, C-terminal domain"/>
    <property type="match status" value="1"/>
</dbReference>
<dbReference type="KEGG" id="aey:CDG81_10300"/>
<evidence type="ECO:0000313" key="5">
    <source>
        <dbReference type="EMBL" id="ASU78604.1"/>
    </source>
</evidence>
<feature type="domain" description="S-adenosyl-l-methionine hydroxide adenosyltransferase N-terminal" evidence="3">
    <location>
        <begin position="11"/>
        <end position="156"/>
    </location>
</feature>
<name>A0A223RRY9_9ACTN</name>
<dbReference type="PIRSF" id="PIRSF006779">
    <property type="entry name" value="UCP006779"/>
    <property type="match status" value="1"/>
</dbReference>
<keyword evidence="1" id="KW-0949">S-adenosyl-L-methionine</keyword>
<evidence type="ECO:0000256" key="1">
    <source>
        <dbReference type="ARBA" id="ARBA00022691"/>
    </source>
</evidence>
<sequence length="275" mass="28767">MTDRQPRYPWISFTTDYGTADGFVAACKGVLARRAPGVSVLDISHDIPPQAITAASAVLTQTVPYLPTAVHLVVIDPGVGTARRGIAVETTSGGVLVGPDNGVLLAPAERLGGITTAVELAESDWWLSEVSATFHGRDVFAPVAAAAAMGADIRRAGPALPTTELVQAPAPHFRRDNDQVWAQVITIDHFGNLQLALSGTEAPWRYGESLRITTPTGNFTARFGRTFGDVAEGDCLVLVDSAGQLAVAVNAASAASLLGTERDQVVSIAAAEDER</sequence>
<dbReference type="SMR" id="A0A223RRY9"/>
<dbReference type="PANTHER" id="PTHR35092:SF1">
    <property type="entry name" value="CHLORINASE MJ1651"/>
    <property type="match status" value="1"/>
</dbReference>
<dbReference type="InterPro" id="IPR023227">
    <property type="entry name" value="SAM_OH_AdoTrfase_C_sf"/>
</dbReference>
<dbReference type="Gene3D" id="3.40.50.10790">
    <property type="entry name" value="S-adenosyl-l-methionine hydroxide adenosyltransferase, N-terminal"/>
    <property type="match status" value="1"/>
</dbReference>
<dbReference type="Pfam" id="PF20257">
    <property type="entry name" value="SAM_HAT_C"/>
    <property type="match status" value="1"/>
</dbReference>
<evidence type="ECO:0008006" key="7">
    <source>
        <dbReference type="Google" id="ProtNLM"/>
    </source>
</evidence>